<dbReference type="GO" id="GO:0005829">
    <property type="term" value="C:cytosol"/>
    <property type="evidence" value="ECO:0007669"/>
    <property type="project" value="TreeGrafter"/>
</dbReference>
<dbReference type="HAMAP" id="MF_00023">
    <property type="entry name" value="SmpB"/>
    <property type="match status" value="1"/>
</dbReference>
<dbReference type="Pfam" id="PF01668">
    <property type="entry name" value="SmpB"/>
    <property type="match status" value="1"/>
</dbReference>
<dbReference type="Gene3D" id="2.40.280.10">
    <property type="match status" value="1"/>
</dbReference>
<dbReference type="Proteomes" id="UP000179010">
    <property type="component" value="Unassembled WGS sequence"/>
</dbReference>
<dbReference type="GO" id="GO:0070929">
    <property type="term" value="P:trans-translation"/>
    <property type="evidence" value="ECO:0007669"/>
    <property type="project" value="UniProtKB-UniRule"/>
</dbReference>
<evidence type="ECO:0000313" key="5">
    <source>
        <dbReference type="EMBL" id="OGB85486.1"/>
    </source>
</evidence>
<protein>
    <recommendedName>
        <fullName evidence="3">SsrA-binding protein</fullName>
    </recommendedName>
    <alternativeName>
        <fullName evidence="3">Small protein B</fullName>
    </alternativeName>
</protein>
<keyword evidence="2 3" id="KW-0694">RNA-binding</keyword>
<feature type="region of interest" description="Disordered" evidence="4">
    <location>
        <begin position="127"/>
        <end position="146"/>
    </location>
</feature>
<dbReference type="CDD" id="cd09294">
    <property type="entry name" value="SmpB"/>
    <property type="match status" value="1"/>
</dbReference>
<dbReference type="STRING" id="1798539.A2994_01470"/>
<name>A0A1F4PPG2_UNCK3</name>
<dbReference type="SUPFAM" id="SSF74982">
    <property type="entry name" value="Small protein B (SmpB)"/>
    <property type="match status" value="1"/>
</dbReference>
<dbReference type="GO" id="GO:0070930">
    <property type="term" value="P:trans-translation-dependent protein tagging"/>
    <property type="evidence" value="ECO:0007669"/>
    <property type="project" value="TreeGrafter"/>
</dbReference>
<dbReference type="NCBIfam" id="TIGR00086">
    <property type="entry name" value="smpB"/>
    <property type="match status" value="1"/>
</dbReference>
<dbReference type="PANTHER" id="PTHR30308:SF2">
    <property type="entry name" value="SSRA-BINDING PROTEIN"/>
    <property type="match status" value="1"/>
</dbReference>
<evidence type="ECO:0000256" key="3">
    <source>
        <dbReference type="HAMAP-Rule" id="MF_00023"/>
    </source>
</evidence>
<comment type="caution">
    <text evidence="5">The sequence shown here is derived from an EMBL/GenBank/DDBJ whole genome shotgun (WGS) entry which is preliminary data.</text>
</comment>
<comment type="subcellular location">
    <subcellularLocation>
        <location evidence="3">Cytoplasm</location>
    </subcellularLocation>
    <text evidence="3">The tmRNA-SmpB complex associates with stalled 70S ribosomes.</text>
</comment>
<accession>A0A1F4PPG2</accession>
<dbReference type="PANTHER" id="PTHR30308">
    <property type="entry name" value="TMRNA-BINDING COMPONENT OF TRANS-TRANSLATION TAGGING COMPLEX"/>
    <property type="match status" value="1"/>
</dbReference>
<dbReference type="InterPro" id="IPR000037">
    <property type="entry name" value="SsrA-bd_prot"/>
</dbReference>
<comment type="function">
    <text evidence="3">Required for rescue of stalled ribosomes mediated by trans-translation. Binds to transfer-messenger RNA (tmRNA), required for stable association of tmRNA with ribosomes. tmRNA and SmpB together mimic tRNA shape, replacing the anticodon stem-loop with SmpB. tmRNA is encoded by the ssrA gene; the 2 termini fold to resemble tRNA(Ala) and it encodes a 'tag peptide', a short internal open reading frame. During trans-translation Ala-aminoacylated tmRNA acts like a tRNA, entering the A-site of stalled ribosomes, displacing the stalled mRNA. The ribosome then switches to translate the ORF on the tmRNA; the nascent peptide is terminated with the 'tag peptide' encoded by the tmRNA and targeted for degradation. The ribosome is freed to recommence translation, which seems to be the essential function of trans-translation.</text>
</comment>
<dbReference type="InterPro" id="IPR023620">
    <property type="entry name" value="SmpB"/>
</dbReference>
<dbReference type="GO" id="GO:0003723">
    <property type="term" value="F:RNA binding"/>
    <property type="evidence" value="ECO:0007669"/>
    <property type="project" value="UniProtKB-UniRule"/>
</dbReference>
<evidence type="ECO:0000256" key="2">
    <source>
        <dbReference type="ARBA" id="ARBA00022884"/>
    </source>
</evidence>
<dbReference type="PROSITE" id="PS01317">
    <property type="entry name" value="SSRP"/>
    <property type="match status" value="1"/>
</dbReference>
<gene>
    <name evidence="3" type="primary">smpB</name>
    <name evidence="5" type="ORF">A2994_01470</name>
</gene>
<sequence>MTVLGTNVNARNYQITERFEAGVALLGCEVKSVRNGQISLKESFAKVRNGEAWLMNAHIAPYPHGTPAGYQPTRDRKLLLRKTELKSFIGKLQEQGLSLIPLNVHLKHNHIKIELGIGKGLKKYDKRERLKKKESDREIRRKLGRK</sequence>
<dbReference type="EMBL" id="METE01000003">
    <property type="protein sequence ID" value="OGB85486.1"/>
    <property type="molecule type" value="Genomic_DNA"/>
</dbReference>
<dbReference type="AlphaFoldDB" id="A0A1F4PPG2"/>
<dbReference type="NCBIfam" id="NF003843">
    <property type="entry name" value="PRK05422.1"/>
    <property type="match status" value="1"/>
</dbReference>
<organism evidence="5 6">
    <name type="scientific">candidate division Kazan bacterium RIFCSPLOWO2_01_FULL_48_13</name>
    <dbReference type="NCBI Taxonomy" id="1798539"/>
    <lineage>
        <taxon>Bacteria</taxon>
        <taxon>Bacteria division Kazan-3B-28</taxon>
    </lineage>
</organism>
<evidence type="ECO:0000313" key="6">
    <source>
        <dbReference type="Proteomes" id="UP000179010"/>
    </source>
</evidence>
<dbReference type="InterPro" id="IPR020081">
    <property type="entry name" value="SsrA-bd_prot_CS"/>
</dbReference>
<evidence type="ECO:0000256" key="1">
    <source>
        <dbReference type="ARBA" id="ARBA00022490"/>
    </source>
</evidence>
<proteinExistence type="inferred from homology"/>
<evidence type="ECO:0000256" key="4">
    <source>
        <dbReference type="SAM" id="MobiDB-lite"/>
    </source>
</evidence>
<reference evidence="5 6" key="1">
    <citation type="journal article" date="2016" name="Nat. Commun.">
        <title>Thousands of microbial genomes shed light on interconnected biogeochemical processes in an aquifer system.</title>
        <authorList>
            <person name="Anantharaman K."/>
            <person name="Brown C.T."/>
            <person name="Hug L.A."/>
            <person name="Sharon I."/>
            <person name="Castelle C.J."/>
            <person name="Probst A.J."/>
            <person name="Thomas B.C."/>
            <person name="Singh A."/>
            <person name="Wilkins M.J."/>
            <person name="Karaoz U."/>
            <person name="Brodie E.L."/>
            <person name="Williams K.H."/>
            <person name="Hubbard S.S."/>
            <person name="Banfield J.F."/>
        </authorList>
    </citation>
    <scope>NUCLEOTIDE SEQUENCE [LARGE SCALE GENOMIC DNA]</scope>
</reference>
<comment type="similarity">
    <text evidence="3">Belongs to the SmpB family.</text>
</comment>
<keyword evidence="1 3" id="KW-0963">Cytoplasm</keyword>